<reference evidence="3" key="1">
    <citation type="submission" date="2022-06" db="EMBL/GenBank/DDBJ databases">
        <title>Rothia sp. isolated from sandalwood seedling.</title>
        <authorList>
            <person name="Tuikhar N."/>
            <person name="Kirdat K."/>
            <person name="Thorat V."/>
            <person name="Swetha P."/>
            <person name="Padma S."/>
            <person name="Sundararaj R."/>
            <person name="Yadav A."/>
        </authorList>
    </citation>
    <scope>NUCLEOTIDE SEQUENCE</scope>
    <source>
        <strain evidence="3">AR01</strain>
    </source>
</reference>
<dbReference type="InterPro" id="IPR001242">
    <property type="entry name" value="Condensation_dom"/>
</dbReference>
<dbReference type="GO" id="GO:0008610">
    <property type="term" value="P:lipid biosynthetic process"/>
    <property type="evidence" value="ECO:0007669"/>
    <property type="project" value="UniProtKB-ARBA"/>
</dbReference>
<evidence type="ECO:0000259" key="2">
    <source>
        <dbReference type="Pfam" id="PF00668"/>
    </source>
</evidence>
<dbReference type="Gene3D" id="3.30.559.10">
    <property type="entry name" value="Chloramphenicol acetyltransferase-like domain"/>
    <property type="match status" value="1"/>
</dbReference>
<dbReference type="PANTHER" id="PTHR45527">
    <property type="entry name" value="NONRIBOSOMAL PEPTIDE SYNTHETASE"/>
    <property type="match status" value="1"/>
</dbReference>
<organism evidence="3 4">
    <name type="scientific">Rothia santali</name>
    <dbReference type="NCBI Taxonomy" id="2949643"/>
    <lineage>
        <taxon>Bacteria</taxon>
        <taxon>Bacillati</taxon>
        <taxon>Actinomycetota</taxon>
        <taxon>Actinomycetes</taxon>
        <taxon>Micrococcales</taxon>
        <taxon>Micrococcaceae</taxon>
        <taxon>Rothia</taxon>
    </lineage>
</organism>
<dbReference type="GO" id="GO:0044550">
    <property type="term" value="P:secondary metabolite biosynthetic process"/>
    <property type="evidence" value="ECO:0007669"/>
    <property type="project" value="TreeGrafter"/>
</dbReference>
<protein>
    <submittedName>
        <fullName evidence="3">Condensation domain-containing protein</fullName>
    </submittedName>
</protein>
<dbReference type="InterPro" id="IPR023213">
    <property type="entry name" value="CAT-like_dom_sf"/>
</dbReference>
<comment type="caution">
    <text evidence="3">The sequence shown here is derived from an EMBL/GenBank/DDBJ whole genome shotgun (WGS) entry which is preliminary data.</text>
</comment>
<gene>
    <name evidence="3" type="ORF">NBM05_15160</name>
</gene>
<feature type="domain" description="Condensation" evidence="2">
    <location>
        <begin position="118"/>
        <end position="169"/>
    </location>
</feature>
<dbReference type="RefSeq" id="WP_254169156.1">
    <property type="nucleotide sequence ID" value="NZ_JANAFB010000077.1"/>
</dbReference>
<evidence type="ECO:0000313" key="4">
    <source>
        <dbReference type="Proteomes" id="UP001139502"/>
    </source>
</evidence>
<dbReference type="SUPFAM" id="SSF52777">
    <property type="entry name" value="CoA-dependent acyltransferases"/>
    <property type="match status" value="1"/>
</dbReference>
<dbReference type="GO" id="GO:0003824">
    <property type="term" value="F:catalytic activity"/>
    <property type="evidence" value="ECO:0007669"/>
    <property type="project" value="InterPro"/>
</dbReference>
<dbReference type="GO" id="GO:0005829">
    <property type="term" value="C:cytosol"/>
    <property type="evidence" value="ECO:0007669"/>
    <property type="project" value="TreeGrafter"/>
</dbReference>
<evidence type="ECO:0000256" key="1">
    <source>
        <dbReference type="SAM" id="MobiDB-lite"/>
    </source>
</evidence>
<dbReference type="EMBL" id="JANAFB010000077">
    <property type="protein sequence ID" value="MCP3427307.1"/>
    <property type="molecule type" value="Genomic_DNA"/>
</dbReference>
<dbReference type="Proteomes" id="UP001139502">
    <property type="component" value="Unassembled WGS sequence"/>
</dbReference>
<dbReference type="PANTHER" id="PTHR45527:SF1">
    <property type="entry name" value="FATTY ACID SYNTHASE"/>
    <property type="match status" value="1"/>
</dbReference>
<evidence type="ECO:0000313" key="3">
    <source>
        <dbReference type="EMBL" id="MCP3427307.1"/>
    </source>
</evidence>
<feature type="region of interest" description="Disordered" evidence="1">
    <location>
        <begin position="178"/>
        <end position="209"/>
    </location>
</feature>
<dbReference type="GO" id="GO:0031177">
    <property type="term" value="F:phosphopantetheine binding"/>
    <property type="evidence" value="ECO:0007669"/>
    <property type="project" value="TreeGrafter"/>
</dbReference>
<dbReference type="AlphaFoldDB" id="A0A9X2HIU1"/>
<sequence length="209" mass="21760">PPPPAEGTAAGAARTSTGLREWAARHPRTGADAPATSGQSRLWFLHRLDPASAEYNVVLRIALSGSLDAGALAGAVGDLVERHEILRTVFPDAGGRPVQRVVPAPPDLLGSEPLDAGAGFDLTAQIPFRAALVPTGPEAWRLELVLHHIATDGASLAPLTRDLAAAYSARVSARRGCSGACRCSSPTSPGARRRSATPRPAPRTPRTRP</sequence>
<feature type="domain" description="Condensation" evidence="2">
    <location>
        <begin position="33"/>
        <end position="102"/>
    </location>
</feature>
<name>A0A9X2HIU1_9MICC</name>
<feature type="non-terminal residue" evidence="3">
    <location>
        <position position="1"/>
    </location>
</feature>
<accession>A0A9X2HIU1</accession>
<dbReference type="GO" id="GO:0043041">
    <property type="term" value="P:amino acid activation for nonribosomal peptide biosynthetic process"/>
    <property type="evidence" value="ECO:0007669"/>
    <property type="project" value="TreeGrafter"/>
</dbReference>
<dbReference type="Pfam" id="PF00668">
    <property type="entry name" value="Condensation"/>
    <property type="match status" value="2"/>
</dbReference>
<proteinExistence type="predicted"/>
<keyword evidence="4" id="KW-1185">Reference proteome</keyword>